<dbReference type="GeneID" id="68102002"/>
<comment type="caution">
    <text evidence="2">The sequence shown here is derived from an EMBL/GenBank/DDBJ whole genome shotgun (WGS) entry which is preliminary data.</text>
</comment>
<feature type="region of interest" description="Disordered" evidence="1">
    <location>
        <begin position="101"/>
        <end position="124"/>
    </location>
</feature>
<feature type="region of interest" description="Disordered" evidence="1">
    <location>
        <begin position="1"/>
        <end position="22"/>
    </location>
</feature>
<feature type="region of interest" description="Disordered" evidence="1">
    <location>
        <begin position="248"/>
        <end position="297"/>
    </location>
</feature>
<name>A0AA88H315_NAELO</name>
<feature type="region of interest" description="Disordered" evidence="1">
    <location>
        <begin position="190"/>
        <end position="209"/>
    </location>
</feature>
<dbReference type="EMBL" id="PYSW02000003">
    <property type="protein sequence ID" value="KAG2392971.1"/>
    <property type="molecule type" value="Genomic_DNA"/>
</dbReference>
<dbReference type="RefSeq" id="XP_044554865.1">
    <property type="nucleotide sequence ID" value="XM_044699747.1"/>
</dbReference>
<organism evidence="2 3">
    <name type="scientific">Naegleria lovaniensis</name>
    <name type="common">Amoeba</name>
    <dbReference type="NCBI Taxonomy" id="51637"/>
    <lineage>
        <taxon>Eukaryota</taxon>
        <taxon>Discoba</taxon>
        <taxon>Heterolobosea</taxon>
        <taxon>Tetramitia</taxon>
        <taxon>Eutetramitia</taxon>
        <taxon>Vahlkampfiidae</taxon>
        <taxon>Naegleria</taxon>
    </lineage>
</organism>
<proteinExistence type="predicted"/>
<evidence type="ECO:0000313" key="2">
    <source>
        <dbReference type="EMBL" id="KAG2392971.1"/>
    </source>
</evidence>
<evidence type="ECO:0000313" key="3">
    <source>
        <dbReference type="Proteomes" id="UP000816034"/>
    </source>
</evidence>
<protein>
    <submittedName>
        <fullName evidence="2">Uncharacterized protein</fullName>
    </submittedName>
</protein>
<feature type="compositionally biased region" description="Basic and acidic residues" evidence="1">
    <location>
        <begin position="281"/>
        <end position="297"/>
    </location>
</feature>
<accession>A0AA88H315</accession>
<dbReference type="AlphaFoldDB" id="A0AA88H315"/>
<gene>
    <name evidence="2" type="ORF">C9374_009548</name>
</gene>
<feature type="compositionally biased region" description="Polar residues" evidence="1">
    <location>
        <begin position="264"/>
        <end position="280"/>
    </location>
</feature>
<feature type="compositionally biased region" description="Polar residues" evidence="1">
    <location>
        <begin position="319"/>
        <end position="349"/>
    </location>
</feature>
<evidence type="ECO:0000256" key="1">
    <source>
        <dbReference type="SAM" id="MobiDB-lite"/>
    </source>
</evidence>
<reference evidence="2 3" key="1">
    <citation type="journal article" date="2018" name="BMC Genomics">
        <title>The genome of Naegleria lovaniensis, the basis for a comparative approach to unravel pathogenicity factors of the human pathogenic amoeba N. fowleri.</title>
        <authorList>
            <person name="Liechti N."/>
            <person name="Schurch N."/>
            <person name="Bruggmann R."/>
            <person name="Wittwer M."/>
        </authorList>
    </citation>
    <scope>NUCLEOTIDE SEQUENCE [LARGE SCALE GENOMIC DNA]</scope>
    <source>
        <strain evidence="2 3">ATCC 30569</strain>
    </source>
</reference>
<dbReference type="Proteomes" id="UP000816034">
    <property type="component" value="Unassembled WGS sequence"/>
</dbReference>
<sequence>MVNHQLSPSHSEEEEEEIQIHSSSVTLNNSIVAAVVSTTNTSQQQQYNETINETISKHKMKQYESEFVDHPNSNVYSGCLYQLFAPFFMLFGSGGIFSSNPSNHSKSSHHHHDKPPTREETSSLLLGQEDAAEEDLDEELYRNHEDGNEEEDLDSYLNRSLEGATSVLHREEQQLYSKFKDSSYRNVFESKNGISGNSGGQQQQNQSHLIQNRDMNDHATSVKHQQQQLQQQHNEDDLLNFDSIPKNELLTMNRPHPPVDPLMHNSNHGITQNGTNSSEQEQNHHLDSISLDEKKSGAKDTINTKATTTSVSINTTSSQQLPTFNRVSSPSIHNPSQQPSTTTVKASQASMNLGTQNSTTTQPPQQHYTPPVIDEETFSNLLQQHYEDDDEDD</sequence>
<keyword evidence="3" id="KW-1185">Reference proteome</keyword>
<feature type="region of interest" description="Disordered" evidence="1">
    <location>
        <begin position="310"/>
        <end position="349"/>
    </location>
</feature>